<keyword evidence="2" id="KW-1185">Reference proteome</keyword>
<name>A0A6A6B536_9PEZI</name>
<evidence type="ECO:0000313" key="2">
    <source>
        <dbReference type="Proteomes" id="UP000799438"/>
    </source>
</evidence>
<dbReference type="Proteomes" id="UP000799438">
    <property type="component" value="Unassembled WGS sequence"/>
</dbReference>
<reference evidence="1" key="1">
    <citation type="journal article" date="2020" name="Stud. Mycol.">
        <title>101 Dothideomycetes genomes: a test case for predicting lifestyles and emergence of pathogens.</title>
        <authorList>
            <person name="Haridas S."/>
            <person name="Albert R."/>
            <person name="Binder M."/>
            <person name="Bloem J."/>
            <person name="Labutti K."/>
            <person name="Salamov A."/>
            <person name="Andreopoulos B."/>
            <person name="Baker S."/>
            <person name="Barry K."/>
            <person name="Bills G."/>
            <person name="Bluhm B."/>
            <person name="Cannon C."/>
            <person name="Castanera R."/>
            <person name="Culley D."/>
            <person name="Daum C."/>
            <person name="Ezra D."/>
            <person name="Gonzalez J."/>
            <person name="Henrissat B."/>
            <person name="Kuo A."/>
            <person name="Liang C."/>
            <person name="Lipzen A."/>
            <person name="Lutzoni F."/>
            <person name="Magnuson J."/>
            <person name="Mondo S."/>
            <person name="Nolan M."/>
            <person name="Ohm R."/>
            <person name="Pangilinan J."/>
            <person name="Park H.-J."/>
            <person name="Ramirez L."/>
            <person name="Alfaro M."/>
            <person name="Sun H."/>
            <person name="Tritt A."/>
            <person name="Yoshinaga Y."/>
            <person name="Zwiers L.-H."/>
            <person name="Turgeon B."/>
            <person name="Goodwin S."/>
            <person name="Spatafora J."/>
            <person name="Crous P."/>
            <person name="Grigoriev I."/>
        </authorList>
    </citation>
    <scope>NUCLEOTIDE SEQUENCE</scope>
    <source>
        <strain evidence="1">CBS 121167</strain>
    </source>
</reference>
<dbReference type="Pfam" id="PF07103">
    <property type="entry name" value="DUF1365"/>
    <property type="match status" value="1"/>
</dbReference>
<dbReference type="AlphaFoldDB" id="A0A6A6B536"/>
<dbReference type="PANTHER" id="PTHR33973">
    <property type="entry name" value="OS07G0153300 PROTEIN"/>
    <property type="match status" value="1"/>
</dbReference>
<evidence type="ECO:0000313" key="1">
    <source>
        <dbReference type="EMBL" id="KAF2139262.1"/>
    </source>
</evidence>
<sequence length="550" mass="62655">MKQQLRRSLETKPFEITAPLGQHEGNLRPALFPCHTTHSQFFPKRRSLPSSYLLPGVVVGLKDNHWYHGSFLSIGTLLQPSGLRGSGCSFVQSSDYLERSTAQTDRKTRLSQYLQSQGVLDDAWHHAYLVTAPRFLGYSFNPVSFWYIYTADCELKMMILEINNTFGEGGIHLLKPDMDEQGGFEDGKPTILFTDDWQKDLHISPFSSHEDSYSLMVVDPFRSEAFSQVDNIIILKSLQGHTKLVTRVFSEFTLNEPSAATALDGLNFIMRWWSVGIVTFLRILKEACELFIKRKLKDFLRLEVAPDGVPRDATATEQLLETFFRRYLQHVVHHARKPVKVIYRPPPSVGQAQEFEYWDAAKGNATDILEITVLNPVFYSRFIRYTHTSEALDREGIFTDERKKTVRISNPQFFSGLPLGHWHEETENSRAMSFTNRLGWEVLRRLRCPPADSAARIDQCEDIRAKPLAPLDEHVQQRCGDSKSYRQCLIKSFLAQRFTGGFTELVELLELAFRVCLVAGGFATTNSTSLLTKTVAASSIHAWSLVKSLF</sequence>
<dbReference type="PANTHER" id="PTHR33973:SF4">
    <property type="entry name" value="OS07G0153300 PROTEIN"/>
    <property type="match status" value="1"/>
</dbReference>
<gene>
    <name evidence="1" type="ORF">K452DRAFT_232609</name>
</gene>
<dbReference type="EMBL" id="ML995493">
    <property type="protein sequence ID" value="KAF2139262.1"/>
    <property type="molecule type" value="Genomic_DNA"/>
</dbReference>
<proteinExistence type="predicted"/>
<dbReference type="OrthoDB" id="3340520at2759"/>
<dbReference type="InterPro" id="IPR010775">
    <property type="entry name" value="DUF1365"/>
</dbReference>
<dbReference type="GeneID" id="54294740"/>
<protein>
    <submittedName>
        <fullName evidence="1">Uncharacterized protein</fullName>
    </submittedName>
</protein>
<organism evidence="1 2">
    <name type="scientific">Aplosporella prunicola CBS 121167</name>
    <dbReference type="NCBI Taxonomy" id="1176127"/>
    <lineage>
        <taxon>Eukaryota</taxon>
        <taxon>Fungi</taxon>
        <taxon>Dikarya</taxon>
        <taxon>Ascomycota</taxon>
        <taxon>Pezizomycotina</taxon>
        <taxon>Dothideomycetes</taxon>
        <taxon>Dothideomycetes incertae sedis</taxon>
        <taxon>Botryosphaeriales</taxon>
        <taxon>Aplosporellaceae</taxon>
        <taxon>Aplosporella</taxon>
    </lineage>
</organism>
<dbReference type="RefSeq" id="XP_033394975.1">
    <property type="nucleotide sequence ID" value="XM_033537244.1"/>
</dbReference>
<accession>A0A6A6B536</accession>